<evidence type="ECO:0000313" key="2">
    <source>
        <dbReference type="Proteomes" id="UP000182658"/>
    </source>
</evidence>
<evidence type="ECO:0008006" key="3">
    <source>
        <dbReference type="Google" id="ProtNLM"/>
    </source>
</evidence>
<organism evidence="1 2">
    <name type="scientific">Coniochaeta ligniaria NRRL 30616</name>
    <dbReference type="NCBI Taxonomy" id="1408157"/>
    <lineage>
        <taxon>Eukaryota</taxon>
        <taxon>Fungi</taxon>
        <taxon>Dikarya</taxon>
        <taxon>Ascomycota</taxon>
        <taxon>Pezizomycotina</taxon>
        <taxon>Sordariomycetes</taxon>
        <taxon>Sordariomycetidae</taxon>
        <taxon>Coniochaetales</taxon>
        <taxon>Coniochaetaceae</taxon>
        <taxon>Coniochaeta</taxon>
    </lineage>
</organism>
<dbReference type="AlphaFoldDB" id="A0A1J7I582"/>
<sequence length="544" mass="62658">MISASHEKHLPLSPRAPISLNQQTSYLWQLNHNRHFGEEGVGYRLFVPSTASLPSSSSTWHSHWQNRSSVLRQLLSSSQMPRKAPQRVAEAGGTEEKDVYPWVMARHHNHNYSTIHRLPNEIIYMIIDCLEDDLVGLFCLRQACCHFRLLIKKYDALKAPARSYRDLSADDKDRLCALLRRDQLCAGCLSKCHYNNNATWGPCSVWNGCKFLSWTQELLYCVGCGCLHPSRAFSTSERGKAWDRRVCIGREGVIRLCKHKHIFWTDIEIHVQDSLGRGLQDHGRIPPLYIVCDEDRECHQWSAKGPRVSFQFRTNRTGDILMSMHMGWSAHRTLTLAHRRRFMYSELRSMFSQLRQAGARFIWPSTHSAPSSPLMEMECFGRPNCVCVSYERLKDEAMDPGSSDGDMNKGFIECMKRGGDGAFSSHQAWSTGLLTESILIERCKRSTPYSCTSLVAKYNRDFRDVMILKKEETGTCEPKEPVKPPHEWFHAVDPGSYRLAADYHHHSNVWPTCKKAWCRNYYRSYQTLKCSSQDVKLHVHCTYS</sequence>
<reference evidence="1 2" key="1">
    <citation type="submission" date="2016-10" db="EMBL/GenBank/DDBJ databases">
        <title>Draft genome sequence of Coniochaeta ligniaria NRRL30616, a lignocellulolytic fungus for bioabatement of inhibitors in plant biomass hydrolysates.</title>
        <authorList>
            <consortium name="DOE Joint Genome Institute"/>
            <person name="Jimenez D.J."/>
            <person name="Hector R.E."/>
            <person name="Riley R."/>
            <person name="Sun H."/>
            <person name="Grigoriev I.V."/>
            <person name="Van Elsas J.D."/>
            <person name="Nichols N.N."/>
        </authorList>
    </citation>
    <scope>NUCLEOTIDE SEQUENCE [LARGE SCALE GENOMIC DNA]</scope>
    <source>
        <strain evidence="1 2">NRRL 30616</strain>
    </source>
</reference>
<keyword evidence="2" id="KW-1185">Reference proteome</keyword>
<dbReference type="OrthoDB" id="3692147at2759"/>
<gene>
    <name evidence="1" type="ORF">CONLIGDRAFT_694706</name>
</gene>
<evidence type="ECO:0000313" key="1">
    <source>
        <dbReference type="EMBL" id="OIW22799.1"/>
    </source>
</evidence>
<accession>A0A1J7I582</accession>
<dbReference type="EMBL" id="KV875110">
    <property type="protein sequence ID" value="OIW22799.1"/>
    <property type="molecule type" value="Genomic_DNA"/>
</dbReference>
<dbReference type="Proteomes" id="UP000182658">
    <property type="component" value="Unassembled WGS sequence"/>
</dbReference>
<proteinExistence type="predicted"/>
<protein>
    <recommendedName>
        <fullName evidence="3">F-box domain-containing protein</fullName>
    </recommendedName>
</protein>
<name>A0A1J7I582_9PEZI</name>
<dbReference type="InParanoid" id="A0A1J7I582"/>